<evidence type="ECO:0000313" key="2">
    <source>
        <dbReference type="Proteomes" id="UP000053097"/>
    </source>
</evidence>
<protein>
    <submittedName>
        <fullName evidence="1">Uncharacterized protein</fullName>
    </submittedName>
</protein>
<reference evidence="1 2" key="1">
    <citation type="journal article" date="2014" name="Curr. Biol.">
        <title>The genome of the clonal raider ant Cerapachys biroi.</title>
        <authorList>
            <person name="Oxley P.R."/>
            <person name="Ji L."/>
            <person name="Fetter-Pruneda I."/>
            <person name="McKenzie S.K."/>
            <person name="Li C."/>
            <person name="Hu H."/>
            <person name="Zhang G."/>
            <person name="Kronauer D.J."/>
        </authorList>
    </citation>
    <scope>NUCLEOTIDE SEQUENCE [LARGE SCALE GENOMIC DNA]</scope>
</reference>
<sequence>MKLGCQKHSDAPVYHCYQTVRDMQEMISTVKLDDRATAACSSKNGRYELPWLSTSVKDNLWPNKSVTRSPAIPPFSLSLSLSHSLTFGIKISAHSSLNLSTLSSFARVISVTANRELYLRQTEISLS</sequence>
<gene>
    <name evidence="1" type="ORF">X777_09077</name>
</gene>
<accession>A0A026WAL2</accession>
<dbReference type="AlphaFoldDB" id="A0A026WAL2"/>
<dbReference type="EMBL" id="KK107353">
    <property type="protein sequence ID" value="EZA52069.1"/>
    <property type="molecule type" value="Genomic_DNA"/>
</dbReference>
<dbReference type="Proteomes" id="UP000053097">
    <property type="component" value="Unassembled WGS sequence"/>
</dbReference>
<evidence type="ECO:0000313" key="1">
    <source>
        <dbReference type="EMBL" id="EZA52069.1"/>
    </source>
</evidence>
<keyword evidence="2" id="KW-1185">Reference proteome</keyword>
<proteinExistence type="predicted"/>
<organism evidence="1 2">
    <name type="scientific">Ooceraea biroi</name>
    <name type="common">Clonal raider ant</name>
    <name type="synonym">Cerapachys biroi</name>
    <dbReference type="NCBI Taxonomy" id="2015173"/>
    <lineage>
        <taxon>Eukaryota</taxon>
        <taxon>Metazoa</taxon>
        <taxon>Ecdysozoa</taxon>
        <taxon>Arthropoda</taxon>
        <taxon>Hexapoda</taxon>
        <taxon>Insecta</taxon>
        <taxon>Pterygota</taxon>
        <taxon>Neoptera</taxon>
        <taxon>Endopterygota</taxon>
        <taxon>Hymenoptera</taxon>
        <taxon>Apocrita</taxon>
        <taxon>Aculeata</taxon>
        <taxon>Formicoidea</taxon>
        <taxon>Formicidae</taxon>
        <taxon>Dorylinae</taxon>
        <taxon>Ooceraea</taxon>
    </lineage>
</organism>
<name>A0A026WAL2_OOCBI</name>